<protein>
    <submittedName>
        <fullName evidence="1">Succinate dehydrogenase flavoprotein</fullName>
    </submittedName>
</protein>
<organism evidence="1 2">
    <name type="scientific">Paludibacter propionicigenes (strain DSM 17365 / JCM 13257 / WB4)</name>
    <dbReference type="NCBI Taxonomy" id="694427"/>
    <lineage>
        <taxon>Bacteria</taxon>
        <taxon>Pseudomonadati</taxon>
        <taxon>Bacteroidota</taxon>
        <taxon>Bacteroidia</taxon>
        <taxon>Bacteroidales</taxon>
        <taxon>Paludibacteraceae</taxon>
        <taxon>Paludibacter</taxon>
    </lineage>
</organism>
<reference key="1">
    <citation type="submission" date="2010-11" db="EMBL/GenBank/DDBJ databases">
        <title>The complete genome of Paludibacter propionicigenes DSM 17365.</title>
        <authorList>
            <consortium name="US DOE Joint Genome Institute (JGI-PGF)"/>
            <person name="Lucas S."/>
            <person name="Copeland A."/>
            <person name="Lapidus A."/>
            <person name="Bruce D."/>
            <person name="Goodwin L."/>
            <person name="Pitluck S."/>
            <person name="Kyrpides N."/>
            <person name="Mavromatis K."/>
            <person name="Ivanova N."/>
            <person name="Munk A.C."/>
            <person name="Brettin T."/>
            <person name="Detter J.C."/>
            <person name="Han C."/>
            <person name="Tapia R."/>
            <person name="Land M."/>
            <person name="Hauser L."/>
            <person name="Markowitz V."/>
            <person name="Cheng J.-F."/>
            <person name="Hugenholtz P."/>
            <person name="Woyke T."/>
            <person name="Wu D."/>
            <person name="Gronow S."/>
            <person name="Wellnitz S."/>
            <person name="Brambilla E."/>
            <person name="Klenk H.-P."/>
            <person name="Eisen J.A."/>
        </authorList>
    </citation>
    <scope>NUCLEOTIDE SEQUENCE</scope>
    <source>
        <strain>WB4</strain>
    </source>
</reference>
<gene>
    <name evidence="1" type="ordered locus">Palpr_2176</name>
</gene>
<dbReference type="EMBL" id="CP002345">
    <property type="protein sequence ID" value="ADQ80312.1"/>
    <property type="molecule type" value="Genomic_DNA"/>
</dbReference>
<evidence type="ECO:0000313" key="1">
    <source>
        <dbReference type="EMBL" id="ADQ80312.1"/>
    </source>
</evidence>
<keyword evidence="2" id="KW-1185">Reference proteome</keyword>
<name>E4T6G8_PALPW</name>
<sequence length="45" mass="5343">MFIVYKSYIFAIIHNKKTVFNSNYVSQIPFRPTLTSRIVEITKAY</sequence>
<accession>E4T6G8</accession>
<dbReference type="HOGENOM" id="CLU_3202938_0_0_10"/>
<dbReference type="Proteomes" id="UP000008718">
    <property type="component" value="Chromosome"/>
</dbReference>
<proteinExistence type="predicted"/>
<dbReference type="AlphaFoldDB" id="E4T6G8"/>
<dbReference type="KEGG" id="ppn:Palpr_2176"/>
<reference evidence="1 2" key="2">
    <citation type="journal article" date="2011" name="Stand. Genomic Sci.">
        <title>Complete genome sequence of Paludibacter propionicigenes type strain (WB4).</title>
        <authorList>
            <person name="Gronow S."/>
            <person name="Munk C."/>
            <person name="Lapidus A."/>
            <person name="Nolan M."/>
            <person name="Lucas S."/>
            <person name="Hammon N."/>
            <person name="Deshpande S."/>
            <person name="Cheng J.F."/>
            <person name="Tapia R."/>
            <person name="Han C."/>
            <person name="Goodwin L."/>
            <person name="Pitluck S."/>
            <person name="Liolios K."/>
            <person name="Ivanova N."/>
            <person name="Mavromatis K."/>
            <person name="Mikhailova N."/>
            <person name="Pati A."/>
            <person name="Chen A."/>
            <person name="Palaniappan K."/>
            <person name="Land M."/>
            <person name="Hauser L."/>
            <person name="Chang Y.J."/>
            <person name="Jeffries C.D."/>
            <person name="Brambilla E."/>
            <person name="Rohde M."/>
            <person name="Goker M."/>
            <person name="Detter J.C."/>
            <person name="Woyke T."/>
            <person name="Bristow J."/>
            <person name="Eisen J.A."/>
            <person name="Markowitz V."/>
            <person name="Hugenholtz P."/>
            <person name="Kyrpides N.C."/>
            <person name="Klenk H.P."/>
        </authorList>
    </citation>
    <scope>NUCLEOTIDE SEQUENCE [LARGE SCALE GENOMIC DNA]</scope>
    <source>
        <strain evidence="2">DSM 17365 / JCM 13257 / WB4</strain>
    </source>
</reference>
<evidence type="ECO:0000313" key="2">
    <source>
        <dbReference type="Proteomes" id="UP000008718"/>
    </source>
</evidence>